<evidence type="ECO:0000313" key="4">
    <source>
        <dbReference type="Proteomes" id="UP000325811"/>
    </source>
</evidence>
<organism evidence="3 4">
    <name type="scientific">Paraburkholderia dioscoreae</name>
    <dbReference type="NCBI Taxonomy" id="2604047"/>
    <lineage>
        <taxon>Bacteria</taxon>
        <taxon>Pseudomonadati</taxon>
        <taxon>Pseudomonadota</taxon>
        <taxon>Betaproteobacteria</taxon>
        <taxon>Burkholderiales</taxon>
        <taxon>Burkholderiaceae</taxon>
        <taxon>Paraburkholderia</taxon>
    </lineage>
</organism>
<dbReference type="RefSeq" id="WP_165190389.1">
    <property type="nucleotide sequence ID" value="NZ_LR699557.1"/>
</dbReference>
<evidence type="ECO:0000259" key="2">
    <source>
        <dbReference type="Pfam" id="PF24732"/>
    </source>
</evidence>
<keyword evidence="3" id="KW-0614">Plasmid</keyword>
<proteinExistence type="predicted"/>
<geneLocation type="plasmid" evidence="3 4">
    <name>pIII</name>
</geneLocation>
<dbReference type="EMBL" id="LR699557">
    <property type="protein sequence ID" value="VVD31292.1"/>
    <property type="molecule type" value="Genomic_DNA"/>
</dbReference>
<keyword evidence="4" id="KW-1185">Reference proteome</keyword>
<protein>
    <submittedName>
        <fullName evidence="3">Uncharacterized protein</fullName>
    </submittedName>
</protein>
<reference evidence="3 4" key="1">
    <citation type="submission" date="2019-08" db="EMBL/GenBank/DDBJ databases">
        <authorList>
            <person name="Herpell B J."/>
        </authorList>
    </citation>
    <scope>NUCLEOTIDE SEQUENCE [LARGE SCALE GENOMIC DNA]</scope>
    <source>
        <strain evidence="4">Msb3</strain>
        <plasmid evidence="3 4">pIII</plasmid>
    </source>
</reference>
<evidence type="ECO:0000313" key="3">
    <source>
        <dbReference type="EMBL" id="VVD31292.1"/>
    </source>
</evidence>
<evidence type="ECO:0000259" key="1">
    <source>
        <dbReference type="Pfam" id="PF24730"/>
    </source>
</evidence>
<dbReference type="Pfam" id="PF24730">
    <property type="entry name" value="DUF7682"/>
    <property type="match status" value="1"/>
</dbReference>
<dbReference type="Pfam" id="PF24732">
    <property type="entry name" value="ParE_like"/>
    <property type="match status" value="1"/>
</dbReference>
<gene>
    <name evidence="3" type="ORF">PDMSB3_0069</name>
</gene>
<accession>A0A5Q4YWW8</accession>
<sequence>MKRTFACGHSGKGKYCHACDATAKAKEEERLARQEKRLSKAEAASSDLIDLSCVDHLASVQREARLVLSKVRDGTHPCALKGKPIRSSNGQLFSVPVGHTYRLMFDAASLRPLRLLSHEVYNRAVDTFRV</sequence>
<dbReference type="AlphaFoldDB" id="A0A5Q4YWW8"/>
<dbReference type="InterPro" id="IPR056099">
    <property type="entry name" value="DUF7682"/>
</dbReference>
<feature type="domain" description="ParE-like toxin" evidence="2">
    <location>
        <begin position="59"/>
        <end position="123"/>
    </location>
</feature>
<dbReference type="InterPro" id="IPR056925">
    <property type="entry name" value="ParE-like"/>
</dbReference>
<feature type="domain" description="DUF7682" evidence="1">
    <location>
        <begin position="1"/>
        <end position="22"/>
    </location>
</feature>
<name>A0A5Q4YWW8_9BURK</name>
<dbReference type="KEGG" id="pdio:PDMSB3_0069.4"/>
<dbReference type="Proteomes" id="UP000325811">
    <property type="component" value="Plasmid pIII"/>
</dbReference>